<comment type="caution">
    <text evidence="1">The sequence shown here is derived from an EMBL/GenBank/DDBJ whole genome shotgun (WGS) entry which is preliminary data.</text>
</comment>
<gene>
    <name evidence="1" type="ORF">GCM10023313_33480</name>
</gene>
<dbReference type="EMBL" id="BAABJI010000004">
    <property type="protein sequence ID" value="GAA4926329.1"/>
    <property type="molecule type" value="Genomic_DNA"/>
</dbReference>
<name>A0ABP9G2V4_9SPHI</name>
<reference evidence="2" key="1">
    <citation type="journal article" date="2019" name="Int. J. Syst. Evol. Microbiol.">
        <title>The Global Catalogue of Microorganisms (GCM) 10K type strain sequencing project: providing services to taxonomists for standard genome sequencing and annotation.</title>
        <authorList>
            <consortium name="The Broad Institute Genomics Platform"/>
            <consortium name="The Broad Institute Genome Sequencing Center for Infectious Disease"/>
            <person name="Wu L."/>
            <person name="Ma J."/>
        </authorList>
    </citation>
    <scope>NUCLEOTIDE SEQUENCE [LARGE SCALE GENOMIC DNA]</scope>
    <source>
        <strain evidence="2">JCM 18283</strain>
    </source>
</reference>
<proteinExistence type="predicted"/>
<dbReference type="Proteomes" id="UP001501436">
    <property type="component" value="Unassembled WGS sequence"/>
</dbReference>
<sequence>MQISKTTNTLVLDYKPMKILVLIAMLVLPVAAAAQPKALTFEDAAAQGLTVARLDEQYASALHTDTTKAIFNGNRQQDFFKAYVAMLTELAAYLKDNGFAWGQPTRLVHRIYFEPDGKIDYYLVNLKALDNDQPKKEKFVALLNTFIQYHKINITADKKFAQCGPAIYQDKK</sequence>
<evidence type="ECO:0000313" key="1">
    <source>
        <dbReference type="EMBL" id="GAA4926329.1"/>
    </source>
</evidence>
<evidence type="ECO:0000313" key="2">
    <source>
        <dbReference type="Proteomes" id="UP001501436"/>
    </source>
</evidence>
<organism evidence="1 2">
    <name type="scientific">Mucilaginibacter defluvii</name>
    <dbReference type="NCBI Taxonomy" id="1196019"/>
    <lineage>
        <taxon>Bacteria</taxon>
        <taxon>Pseudomonadati</taxon>
        <taxon>Bacteroidota</taxon>
        <taxon>Sphingobacteriia</taxon>
        <taxon>Sphingobacteriales</taxon>
        <taxon>Sphingobacteriaceae</taxon>
        <taxon>Mucilaginibacter</taxon>
    </lineage>
</organism>
<accession>A0ABP9G2V4</accession>
<keyword evidence="2" id="KW-1185">Reference proteome</keyword>
<protein>
    <submittedName>
        <fullName evidence="1">Uncharacterized protein</fullName>
    </submittedName>
</protein>